<keyword evidence="2" id="KW-0540">Nuclease</keyword>
<dbReference type="EMBL" id="WDFR01000002">
    <property type="protein sequence ID" value="KAB6030497.1"/>
    <property type="molecule type" value="Genomic_DNA"/>
</dbReference>
<dbReference type="EMBL" id="QRNG01000002">
    <property type="protein sequence ID" value="RHK26985.1"/>
    <property type="molecule type" value="Genomic_DNA"/>
</dbReference>
<evidence type="ECO:0000313" key="14">
    <source>
        <dbReference type="Proteomes" id="UP000437631"/>
    </source>
</evidence>
<dbReference type="EMBL" id="QRVT01000001">
    <property type="protein sequence ID" value="RGS66290.1"/>
    <property type="molecule type" value="Genomic_DNA"/>
</dbReference>
<dbReference type="EMBL" id="CP028341">
    <property type="protein sequence ID" value="AVT45394.1"/>
    <property type="molecule type" value="Genomic_DNA"/>
</dbReference>
<evidence type="ECO:0000313" key="15">
    <source>
        <dbReference type="Proteomes" id="UP000464884"/>
    </source>
</evidence>
<evidence type="ECO:0000313" key="9">
    <source>
        <dbReference type="EMBL" id="RHK26985.1"/>
    </source>
</evidence>
<dbReference type="Proteomes" id="UP000284589">
    <property type="component" value="Unassembled WGS sequence"/>
</dbReference>
<gene>
    <name evidence="2" type="ORF">C8077_05335</name>
    <name evidence="9" type="ORF">DW072_02500</name>
    <name evidence="8" type="ORF">DW139_04830</name>
    <name evidence="7" type="ORF">DWX79_04335</name>
    <name evidence="6" type="ORF">F3K97_05960</name>
    <name evidence="5" type="ORF">GA542_04515</name>
    <name evidence="4" type="ORF">GA629_07900</name>
    <name evidence="3" type="ORF">GA752_10055</name>
</gene>
<evidence type="ECO:0000256" key="1">
    <source>
        <dbReference type="SAM" id="MobiDB-lite"/>
    </source>
</evidence>
<sequence>MKHGEHAEFHEGLHGRNAAIAEQLSDDAVFRFSVRRHAVSSRSSQTLRLESIVTHVATDAPEAFRPGGMKKRKDAPSGVSGRGVPHVFGSCPLRCSSP</sequence>
<dbReference type="Proteomes" id="UP000285462">
    <property type="component" value="Unassembled WGS sequence"/>
</dbReference>
<feature type="region of interest" description="Disordered" evidence="1">
    <location>
        <begin position="62"/>
        <end position="83"/>
    </location>
</feature>
<reference evidence="11 12" key="2">
    <citation type="submission" date="2018-08" db="EMBL/GenBank/DDBJ databases">
        <title>A genome reference for cultivated species of the human gut microbiota.</title>
        <authorList>
            <person name="Zou Y."/>
            <person name="Xue W."/>
            <person name="Luo G."/>
        </authorList>
    </citation>
    <scope>NUCLEOTIDE SEQUENCE [LARGE SCALE GENOMIC DNA]</scope>
    <source>
        <strain evidence="7 13">AF21-27</strain>
        <strain evidence="9 12">AF45-19</strain>
        <strain evidence="8 11">AM12-20</strain>
    </source>
</reference>
<evidence type="ECO:0000313" key="6">
    <source>
        <dbReference type="EMBL" id="QHB63641.1"/>
    </source>
</evidence>
<dbReference type="GO" id="GO:0004527">
    <property type="term" value="F:exonuclease activity"/>
    <property type="evidence" value="ECO:0007669"/>
    <property type="project" value="UniProtKB-KW"/>
</dbReference>
<dbReference type="EMBL" id="WDLT01000019">
    <property type="protein sequence ID" value="KAB5743550.1"/>
    <property type="molecule type" value="Genomic_DNA"/>
</dbReference>
<evidence type="ECO:0000313" key="12">
    <source>
        <dbReference type="Proteomes" id="UP000285262"/>
    </source>
</evidence>
<evidence type="ECO:0000313" key="2">
    <source>
        <dbReference type="EMBL" id="AVT45394.1"/>
    </source>
</evidence>
<protein>
    <submittedName>
        <fullName evidence="2">Single-stranded DNA exonuclease RecJ</fullName>
    </submittedName>
</protein>
<dbReference type="EMBL" id="WDIP01000009">
    <property type="protein sequence ID" value="KAB5883947.1"/>
    <property type="molecule type" value="Genomic_DNA"/>
</dbReference>
<evidence type="ECO:0000313" key="8">
    <source>
        <dbReference type="EMBL" id="RHJ18895.1"/>
    </source>
</evidence>
<dbReference type="Proteomes" id="UP000470926">
    <property type="component" value="Unassembled WGS sequence"/>
</dbReference>
<organism evidence="2 10">
    <name type="scientific">Bifidobacterium adolescentis</name>
    <dbReference type="NCBI Taxonomy" id="1680"/>
    <lineage>
        <taxon>Bacteria</taxon>
        <taxon>Bacillati</taxon>
        <taxon>Actinomycetota</taxon>
        <taxon>Actinomycetes</taxon>
        <taxon>Bifidobacteriales</taxon>
        <taxon>Bifidobacteriaceae</taxon>
        <taxon>Bifidobacterium</taxon>
    </lineage>
</organism>
<evidence type="ECO:0000313" key="4">
    <source>
        <dbReference type="EMBL" id="KAB5883947.1"/>
    </source>
</evidence>
<evidence type="ECO:0000313" key="11">
    <source>
        <dbReference type="Proteomes" id="UP000284589"/>
    </source>
</evidence>
<evidence type="ECO:0000313" key="5">
    <source>
        <dbReference type="EMBL" id="KAB6030497.1"/>
    </source>
</evidence>
<evidence type="ECO:0000313" key="7">
    <source>
        <dbReference type="EMBL" id="RGS66290.1"/>
    </source>
</evidence>
<reference evidence="6 15" key="4">
    <citation type="submission" date="2019-12" db="EMBL/GenBank/DDBJ databases">
        <title>Draft Genome Sequence of Bifidobacterium adolescentis ZJ2.</title>
        <authorList>
            <person name="Jin Z."/>
        </authorList>
    </citation>
    <scope>NUCLEOTIDE SEQUENCE [LARGE SCALE GENOMIC DNA]</scope>
    <source>
        <strain evidence="6 15">ZJ2</strain>
    </source>
</reference>
<dbReference type="Proteomes" id="UP000285262">
    <property type="component" value="Unassembled WGS sequence"/>
</dbReference>
<dbReference type="Proteomes" id="UP000470200">
    <property type="component" value="Unassembled WGS sequence"/>
</dbReference>
<evidence type="ECO:0000313" key="17">
    <source>
        <dbReference type="Proteomes" id="UP000470926"/>
    </source>
</evidence>
<keyword evidence="2" id="KW-0269">Exonuclease</keyword>
<dbReference type="Proteomes" id="UP000464884">
    <property type="component" value="Chromosome"/>
</dbReference>
<dbReference type="AlphaFoldDB" id="A0A2R4G3G3"/>
<dbReference type="Proteomes" id="UP000437631">
    <property type="component" value="Unassembled WGS sequence"/>
</dbReference>
<reference evidence="2 10" key="1">
    <citation type="submission" date="2018-03" db="EMBL/GenBank/DDBJ databases">
        <authorList>
            <person name="Keele B.F."/>
        </authorList>
    </citation>
    <scope>NUCLEOTIDE SEQUENCE [LARGE SCALE GENOMIC DNA]</scope>
    <source>
        <strain evidence="2 10">1-11</strain>
    </source>
</reference>
<evidence type="ECO:0000313" key="13">
    <source>
        <dbReference type="Proteomes" id="UP000285462"/>
    </source>
</evidence>
<accession>A0A2R4G3G3</accession>
<evidence type="ECO:0000313" key="10">
    <source>
        <dbReference type="Proteomes" id="UP000241454"/>
    </source>
</evidence>
<dbReference type="EMBL" id="QRLP01000002">
    <property type="protein sequence ID" value="RHJ18895.1"/>
    <property type="molecule type" value="Genomic_DNA"/>
</dbReference>
<reference evidence="14 16" key="3">
    <citation type="journal article" date="2019" name="Nat. Med.">
        <title>A library of human gut bacterial isolates paired with longitudinal multiomics data enables mechanistic microbiome research.</title>
        <authorList>
            <person name="Poyet M."/>
            <person name="Groussin M."/>
            <person name="Gibbons S.M."/>
            <person name="Avila-Pacheco J."/>
            <person name="Jiang X."/>
            <person name="Kearney S.M."/>
            <person name="Perrotta A.R."/>
            <person name="Berdy B."/>
            <person name="Zhao S."/>
            <person name="Lieberman T.D."/>
            <person name="Swanson P.K."/>
            <person name="Smith M."/>
            <person name="Roesemann S."/>
            <person name="Alexander J.E."/>
            <person name="Rich S.A."/>
            <person name="Livny J."/>
            <person name="Vlamakis H."/>
            <person name="Clish C."/>
            <person name="Bullock K."/>
            <person name="Deik A."/>
            <person name="Scott J."/>
            <person name="Pierce K.A."/>
            <person name="Xavier R.J."/>
            <person name="Alm E.J."/>
        </authorList>
    </citation>
    <scope>NUCLEOTIDE SEQUENCE [LARGE SCALE GENOMIC DNA]</scope>
    <source>
        <strain evidence="4 16">BIOML-A105</strain>
        <strain evidence="3 14">BIOML-A190</strain>
        <strain evidence="5 17">BIOML-A26</strain>
    </source>
</reference>
<keyword evidence="2" id="KW-0378">Hydrolase</keyword>
<name>A0A2R4G3G3_BIFAD</name>
<dbReference type="EMBL" id="CP047129">
    <property type="protein sequence ID" value="QHB63641.1"/>
    <property type="molecule type" value="Genomic_DNA"/>
</dbReference>
<evidence type="ECO:0000313" key="16">
    <source>
        <dbReference type="Proteomes" id="UP000470200"/>
    </source>
</evidence>
<evidence type="ECO:0000313" key="3">
    <source>
        <dbReference type="EMBL" id="KAB5743550.1"/>
    </source>
</evidence>
<dbReference type="Proteomes" id="UP000241454">
    <property type="component" value="Chromosome"/>
</dbReference>
<proteinExistence type="predicted"/>